<dbReference type="GO" id="GO:0016740">
    <property type="term" value="F:transferase activity"/>
    <property type="evidence" value="ECO:0007669"/>
    <property type="project" value="UniProtKB-KW"/>
</dbReference>
<evidence type="ECO:0000256" key="1">
    <source>
        <dbReference type="ARBA" id="ARBA00003469"/>
    </source>
</evidence>
<comment type="catalytic activity">
    <reaction evidence="11">
        <text>N(6)-(pyridoxal phosphate)-L-lysyl-[4-amino-5-hydroxymethyl-2-methylpyrimidine phosphate synthase] + L-histidyl-[4-amino-5-hydroxymethyl-2-methylpyrimidine phosphate synthase] + 2 Fe(3+) + 4 H2O = L-lysyl-[4-amino-5-hydroxymethyl-2-methylpyrimidine phosphate synthase] + (2S)-2-amino-5-hydroxy-4-oxopentanoyl-[4-amino-5-hydroxymethyl-2-methylpyrimidine phosphate synthase] + 4-amino-2-methyl-5-(phosphooxymethyl)pyrimidine + 3-oxopropanoate + 2 Fe(2+) + 2 H(+)</text>
        <dbReference type="Rhea" id="RHEA:65756"/>
        <dbReference type="Rhea" id="RHEA-COMP:16892"/>
        <dbReference type="Rhea" id="RHEA-COMP:16893"/>
        <dbReference type="Rhea" id="RHEA-COMP:16894"/>
        <dbReference type="Rhea" id="RHEA-COMP:16895"/>
        <dbReference type="ChEBI" id="CHEBI:15377"/>
        <dbReference type="ChEBI" id="CHEBI:15378"/>
        <dbReference type="ChEBI" id="CHEBI:29033"/>
        <dbReference type="ChEBI" id="CHEBI:29034"/>
        <dbReference type="ChEBI" id="CHEBI:29969"/>
        <dbReference type="ChEBI" id="CHEBI:29979"/>
        <dbReference type="ChEBI" id="CHEBI:33190"/>
        <dbReference type="ChEBI" id="CHEBI:58354"/>
        <dbReference type="ChEBI" id="CHEBI:143915"/>
        <dbReference type="ChEBI" id="CHEBI:157692"/>
    </reaction>
    <physiologicalReaction direction="left-to-right" evidence="11">
        <dbReference type="Rhea" id="RHEA:65757"/>
    </physiologicalReaction>
</comment>
<evidence type="ECO:0000256" key="9">
    <source>
        <dbReference type="ARBA" id="ARBA00023004"/>
    </source>
</evidence>
<keyword evidence="9" id="KW-0408">Iron</keyword>
<protein>
    <recommendedName>
        <fullName evidence="10">Thiamine pyrimidine synthase</fullName>
    </recommendedName>
</protein>
<keyword evidence="8" id="KW-0784">Thiamine biosynthesis</keyword>
<evidence type="ECO:0000256" key="3">
    <source>
        <dbReference type="ARBA" id="ARBA00009406"/>
    </source>
</evidence>
<comment type="subunit">
    <text evidence="4">Homodimer.</text>
</comment>
<evidence type="ECO:0000256" key="6">
    <source>
        <dbReference type="ARBA" id="ARBA00022723"/>
    </source>
</evidence>
<dbReference type="GO" id="GO:0046872">
    <property type="term" value="F:metal ion binding"/>
    <property type="evidence" value="ECO:0007669"/>
    <property type="project" value="UniProtKB-KW"/>
</dbReference>
<dbReference type="GO" id="GO:0009228">
    <property type="term" value="P:thiamine biosynthetic process"/>
    <property type="evidence" value="ECO:0007669"/>
    <property type="project" value="UniProtKB-KW"/>
</dbReference>
<evidence type="ECO:0000256" key="5">
    <source>
        <dbReference type="ARBA" id="ARBA00022679"/>
    </source>
</evidence>
<proteinExistence type="inferred from homology"/>
<evidence type="ECO:0000256" key="10">
    <source>
        <dbReference type="ARBA" id="ARBA00033171"/>
    </source>
</evidence>
<feature type="domain" description="SsuA/THI5-like" evidence="12">
    <location>
        <begin position="74"/>
        <end position="281"/>
    </location>
</feature>
<evidence type="ECO:0000256" key="2">
    <source>
        <dbReference type="ARBA" id="ARBA00004948"/>
    </source>
</evidence>
<accession>A0AB39MRA7</accession>
<dbReference type="InterPro" id="IPR015168">
    <property type="entry name" value="SsuA/THI5"/>
</dbReference>
<sequence length="356" mass="36707">MPSAQSAVGEDNTVRMNRFARTVAAAALATALALVSGCGGSDADAGAGGDDNTLRKVTYLTSFGNFGRDSYAWVAKDKGYFEEAGFDVEIKPGQGTGGIIPAVASGQAQFGPIDLTGGLLHMGSGQTKGFVAVAAIQQHTMAAIATTEGNGIAAPKDLEGKRLADTPGSVVRNLFPTYARLAGVDAAKVTWVNGEAQTLMGTLAGGSVDGIGQFVVGKPTVEAVTKKKAVLLPYSDVIPDLYGNVLITSTKIAEQDPEMVKRFSTALLKGLEYSLAHTKEASEILKRNVDATNPAAAAAELELMAEYVKPDGSGTAIGTLDSARVARSIAILEDAGALPKGMTADRIIDFDLVPKG</sequence>
<dbReference type="PANTHER" id="PTHR31528:SF1">
    <property type="entry name" value="4-AMINO-5-HYDROXYMETHYL-2-METHYLPYRIMIDINE PHOSPHATE SYNTHASE THI11-RELATED"/>
    <property type="match status" value="1"/>
</dbReference>
<comment type="pathway">
    <text evidence="2">Cofactor biosynthesis; thiamine diphosphate biosynthesis.</text>
</comment>
<dbReference type="Gene3D" id="3.40.190.10">
    <property type="entry name" value="Periplasmic binding protein-like II"/>
    <property type="match status" value="2"/>
</dbReference>
<evidence type="ECO:0000256" key="8">
    <source>
        <dbReference type="ARBA" id="ARBA00022977"/>
    </source>
</evidence>
<evidence type="ECO:0000259" key="12">
    <source>
        <dbReference type="Pfam" id="PF09084"/>
    </source>
</evidence>
<dbReference type="EMBL" id="CP163432">
    <property type="protein sequence ID" value="XDQ08836.1"/>
    <property type="molecule type" value="Genomic_DNA"/>
</dbReference>
<evidence type="ECO:0000313" key="13">
    <source>
        <dbReference type="EMBL" id="XDQ08836.1"/>
    </source>
</evidence>
<comment type="similarity">
    <text evidence="3">Belongs to the NMT1/THI5 family.</text>
</comment>
<dbReference type="PANTHER" id="PTHR31528">
    <property type="entry name" value="4-AMINO-5-HYDROXYMETHYL-2-METHYLPYRIMIDINE PHOSPHATE SYNTHASE THI11-RELATED"/>
    <property type="match status" value="1"/>
</dbReference>
<dbReference type="RefSeq" id="WP_369269284.1">
    <property type="nucleotide sequence ID" value="NZ_CP163432.1"/>
</dbReference>
<reference evidence="13" key="1">
    <citation type="submission" date="2024-07" db="EMBL/GenBank/DDBJ databases">
        <authorList>
            <person name="Yu S.T."/>
        </authorList>
    </citation>
    <scope>NUCLEOTIDE SEQUENCE</scope>
    <source>
        <strain evidence="13">R11</strain>
    </source>
</reference>
<dbReference type="Pfam" id="PF09084">
    <property type="entry name" value="NMT1"/>
    <property type="match status" value="1"/>
</dbReference>
<evidence type="ECO:0000256" key="7">
    <source>
        <dbReference type="ARBA" id="ARBA00022898"/>
    </source>
</evidence>
<dbReference type="InterPro" id="IPR027939">
    <property type="entry name" value="NMT1/THI5"/>
</dbReference>
<dbReference type="SUPFAM" id="SSF53850">
    <property type="entry name" value="Periplasmic binding protein-like II"/>
    <property type="match status" value="1"/>
</dbReference>
<keyword evidence="5" id="KW-0808">Transferase</keyword>
<organism evidence="13">
    <name type="scientific">Streptomyces sp. R11</name>
    <dbReference type="NCBI Taxonomy" id="3238625"/>
    <lineage>
        <taxon>Bacteria</taxon>
        <taxon>Bacillati</taxon>
        <taxon>Actinomycetota</taxon>
        <taxon>Actinomycetes</taxon>
        <taxon>Kitasatosporales</taxon>
        <taxon>Streptomycetaceae</taxon>
        <taxon>Streptomyces</taxon>
    </lineage>
</organism>
<comment type="function">
    <text evidence="1">Responsible for the formation of the pyrimidine heterocycle in the thiamine biosynthesis pathway. Catalyzes the formation of hydroxymethylpyrimidine phosphate (HMP-P) from histidine and pyridoxal phosphate (PLP). The protein uses PLP and the active site histidine to form HMP-P, generating an inactive enzyme. The enzyme can only undergo a single turnover, which suggests it is a suicide enzyme.</text>
</comment>
<keyword evidence="6" id="KW-0479">Metal-binding</keyword>
<evidence type="ECO:0000256" key="4">
    <source>
        <dbReference type="ARBA" id="ARBA00011738"/>
    </source>
</evidence>
<keyword evidence="7" id="KW-0663">Pyridoxal phosphate</keyword>
<dbReference type="AlphaFoldDB" id="A0AB39MRA7"/>
<name>A0AB39MRA7_9ACTN</name>
<gene>
    <name evidence="13" type="ORF">AB5J55_03855</name>
</gene>
<evidence type="ECO:0000256" key="11">
    <source>
        <dbReference type="ARBA" id="ARBA00048179"/>
    </source>
</evidence>